<dbReference type="AlphaFoldDB" id="A0A8J4X6E5"/>
<dbReference type="Proteomes" id="UP000727407">
    <property type="component" value="Unassembled WGS sequence"/>
</dbReference>
<protein>
    <submittedName>
        <fullName evidence="2">Zinc finger protein</fullName>
    </submittedName>
</protein>
<feature type="non-terminal residue" evidence="2">
    <location>
        <position position="225"/>
    </location>
</feature>
<keyword evidence="1" id="KW-0175">Coiled coil</keyword>
<proteinExistence type="predicted"/>
<accession>A0A8J4X6E5</accession>
<comment type="caution">
    <text evidence="2">The sequence shown here is derived from an EMBL/GenBank/DDBJ whole genome shotgun (WGS) entry which is preliminary data.</text>
</comment>
<evidence type="ECO:0000256" key="1">
    <source>
        <dbReference type="SAM" id="Coils"/>
    </source>
</evidence>
<keyword evidence="3" id="KW-1185">Reference proteome</keyword>
<name>A0A8J4X6E5_CLAMG</name>
<dbReference type="EMBL" id="QNUK01000342">
    <property type="protein sequence ID" value="KAF5895068.1"/>
    <property type="molecule type" value="Genomic_DNA"/>
</dbReference>
<gene>
    <name evidence="2" type="ORF">DAT39_015212</name>
</gene>
<feature type="coiled-coil region" evidence="1">
    <location>
        <begin position="33"/>
        <end position="91"/>
    </location>
</feature>
<sequence>MEAVMFYKAQRPQRVAAKAAVLSMAPTSLKSTMVSERAEIRDIRRRLTKVEHQAVINARIIAHLERQATDNARILAHLEALNKRLDQIEAREKQRTAITPQCNQQVTSDPPRTYCGRRLFGAPDSDEGNVEQSPAFLPATPAYPRSSASKKNTQLPDVPLRALAADHEETLYKECLQRGERRPDVYAASVFMALCPFVAFQSWAKQVNWNGSNGKDTLPKNLKDK</sequence>
<reference evidence="2" key="1">
    <citation type="submission" date="2020-07" db="EMBL/GenBank/DDBJ databases">
        <title>Clarias magur genome sequencing, assembly and annotation.</title>
        <authorList>
            <person name="Kushwaha B."/>
            <person name="Kumar R."/>
            <person name="Das P."/>
            <person name="Joshi C.G."/>
            <person name="Kumar D."/>
            <person name="Nagpure N.S."/>
            <person name="Pandey M."/>
            <person name="Agarwal S."/>
            <person name="Srivastava S."/>
            <person name="Singh M."/>
            <person name="Sahoo L."/>
            <person name="Jayasankar P."/>
            <person name="Meher P.K."/>
            <person name="Koringa P.G."/>
            <person name="Iquebal M.A."/>
            <person name="Das S.P."/>
            <person name="Bit A."/>
            <person name="Patnaik S."/>
            <person name="Patel N."/>
            <person name="Shah T.M."/>
            <person name="Hinsu A."/>
            <person name="Jena J.K."/>
        </authorList>
    </citation>
    <scope>NUCLEOTIDE SEQUENCE</scope>
    <source>
        <strain evidence="2">CIFAMagur01</strain>
        <tissue evidence="2">Testis</tissue>
    </source>
</reference>
<evidence type="ECO:0000313" key="2">
    <source>
        <dbReference type="EMBL" id="KAF5895068.1"/>
    </source>
</evidence>
<organism evidence="2 3">
    <name type="scientific">Clarias magur</name>
    <name type="common">Asian catfish</name>
    <name type="synonym">Macropteronotus magur</name>
    <dbReference type="NCBI Taxonomy" id="1594786"/>
    <lineage>
        <taxon>Eukaryota</taxon>
        <taxon>Metazoa</taxon>
        <taxon>Chordata</taxon>
        <taxon>Craniata</taxon>
        <taxon>Vertebrata</taxon>
        <taxon>Euteleostomi</taxon>
        <taxon>Actinopterygii</taxon>
        <taxon>Neopterygii</taxon>
        <taxon>Teleostei</taxon>
        <taxon>Ostariophysi</taxon>
        <taxon>Siluriformes</taxon>
        <taxon>Clariidae</taxon>
        <taxon>Clarias</taxon>
    </lineage>
</organism>
<evidence type="ECO:0000313" key="3">
    <source>
        <dbReference type="Proteomes" id="UP000727407"/>
    </source>
</evidence>
<dbReference type="OrthoDB" id="8939517at2759"/>